<dbReference type="EMBL" id="BONJ01000028">
    <property type="protein sequence ID" value="GIG16606.1"/>
    <property type="molecule type" value="Genomic_DNA"/>
</dbReference>
<dbReference type="GO" id="GO:0006508">
    <property type="term" value="P:proteolysis"/>
    <property type="evidence" value="ECO:0007669"/>
    <property type="project" value="InterPro"/>
</dbReference>
<dbReference type="InterPro" id="IPR009003">
    <property type="entry name" value="Peptidase_S1_PA"/>
</dbReference>
<dbReference type="GO" id="GO:0004252">
    <property type="term" value="F:serine-type endopeptidase activity"/>
    <property type="evidence" value="ECO:0007669"/>
    <property type="project" value="InterPro"/>
</dbReference>
<reference evidence="3" key="1">
    <citation type="submission" date="2021-01" db="EMBL/GenBank/DDBJ databases">
        <title>Whole genome shotgun sequence of Catellatospora methionotrophica NBRC 14553.</title>
        <authorList>
            <person name="Komaki H."/>
            <person name="Tamura T."/>
        </authorList>
    </citation>
    <scope>NUCLEOTIDE SEQUENCE</scope>
    <source>
        <strain evidence="3">NBRC 14553</strain>
    </source>
</reference>
<dbReference type="PANTHER" id="PTHR15462">
    <property type="entry name" value="SERINE PROTEASE"/>
    <property type="match status" value="1"/>
</dbReference>
<keyword evidence="4" id="KW-1185">Reference proteome</keyword>
<protein>
    <submittedName>
        <fullName evidence="3">Peptidase</fullName>
    </submittedName>
</protein>
<accession>A0A8J3PGB5</accession>
<feature type="chain" id="PRO_5035237685" evidence="2">
    <location>
        <begin position="19"/>
        <end position="327"/>
    </location>
</feature>
<keyword evidence="1 2" id="KW-0732">Signal</keyword>
<evidence type="ECO:0000313" key="4">
    <source>
        <dbReference type="Proteomes" id="UP000660339"/>
    </source>
</evidence>
<proteinExistence type="predicted"/>
<dbReference type="RefSeq" id="WP_239086697.1">
    <property type="nucleotide sequence ID" value="NZ_BAAATT010000005.1"/>
</dbReference>
<dbReference type="InterPro" id="IPR050966">
    <property type="entry name" value="Glutamyl_endopeptidase"/>
</dbReference>
<evidence type="ECO:0000256" key="1">
    <source>
        <dbReference type="ARBA" id="ARBA00022729"/>
    </source>
</evidence>
<evidence type="ECO:0000313" key="3">
    <source>
        <dbReference type="EMBL" id="GIG16606.1"/>
    </source>
</evidence>
<evidence type="ECO:0000256" key="2">
    <source>
        <dbReference type="SAM" id="SignalP"/>
    </source>
</evidence>
<dbReference type="SUPFAM" id="SSF50494">
    <property type="entry name" value="Trypsin-like serine proteases"/>
    <property type="match status" value="1"/>
</dbReference>
<dbReference type="PROSITE" id="PS00134">
    <property type="entry name" value="TRYPSIN_HIS"/>
    <property type="match status" value="1"/>
</dbReference>
<dbReference type="Gene3D" id="2.40.10.10">
    <property type="entry name" value="Trypsin-like serine proteases"/>
    <property type="match status" value="2"/>
</dbReference>
<gene>
    <name evidence="3" type="ORF">Cme02nite_49380</name>
</gene>
<feature type="signal peptide" evidence="2">
    <location>
        <begin position="1"/>
        <end position="18"/>
    </location>
</feature>
<organism evidence="3 4">
    <name type="scientific">Catellatospora methionotrophica</name>
    <dbReference type="NCBI Taxonomy" id="121620"/>
    <lineage>
        <taxon>Bacteria</taxon>
        <taxon>Bacillati</taxon>
        <taxon>Actinomycetota</taxon>
        <taxon>Actinomycetes</taxon>
        <taxon>Micromonosporales</taxon>
        <taxon>Micromonosporaceae</taxon>
        <taxon>Catellatospora</taxon>
    </lineage>
</organism>
<sequence>MTGLAAALVLTSATAALADQPTTVADRNGNITAVNRTIDGRPVTNEAAAKEVVAYWTPERMAAAVDLDFARPKATGKETNTTSKPNGKAGTIAPVAPRMSVDRGANLLNESLAIGKLYFNTPWGGSSCSASTVSSGKRRLVMTAGHCVHSGGAGGSWYGNWVFVPQYRSGSQPYGSFAAYTVATRSAWVNSGSYPEDMAIVIMNNGGYWGLKVVDTVGGHGLRWNWGYGPYMTAIGYPSNLGGGEIQWFCQSGTWQGHDQVIRMYCPMTYGSSGGPWLQEYNDATGYGYINSVVSHGDNPGNGEFDGPYFDNDIKSLYDYAEALSPA</sequence>
<comment type="caution">
    <text evidence="3">The sequence shown here is derived from an EMBL/GenBank/DDBJ whole genome shotgun (WGS) entry which is preliminary data.</text>
</comment>
<dbReference type="InterPro" id="IPR043504">
    <property type="entry name" value="Peptidase_S1_PA_chymotrypsin"/>
</dbReference>
<dbReference type="PANTHER" id="PTHR15462:SF19">
    <property type="entry name" value="PEPTIDASE S1 DOMAIN-CONTAINING PROTEIN"/>
    <property type="match status" value="1"/>
</dbReference>
<dbReference type="InterPro" id="IPR018114">
    <property type="entry name" value="TRYPSIN_HIS"/>
</dbReference>
<name>A0A8J3PGB5_9ACTN</name>
<dbReference type="Proteomes" id="UP000660339">
    <property type="component" value="Unassembled WGS sequence"/>
</dbReference>
<dbReference type="AlphaFoldDB" id="A0A8J3PGB5"/>